<dbReference type="Proteomes" id="UP000030960">
    <property type="component" value="Unassembled WGS sequence"/>
</dbReference>
<keyword evidence="1" id="KW-0349">Heme</keyword>
<proteinExistence type="predicted"/>
<dbReference type="Gene3D" id="1.10.760.10">
    <property type="entry name" value="Cytochrome c-like domain"/>
    <property type="match status" value="1"/>
</dbReference>
<sequence length="141" mass="14968">MLKSAKIVFPVLLGFLSLPVAALSQEIGKEAFQANCAVCHGTDGKGGGPILDYLKSAPSDLTRISERNGGQFPAQQVYDLIADAGQTRAHGTSEMPIWGNRFNAEIIAQQGEYGGGQTDMPSAQARILELVFFLATIQEAG</sequence>
<keyword evidence="3" id="KW-0408">Iron</keyword>
<evidence type="ECO:0000313" key="4">
    <source>
        <dbReference type="EMBL" id="KHQ50321.1"/>
    </source>
</evidence>
<evidence type="ECO:0000256" key="3">
    <source>
        <dbReference type="ARBA" id="ARBA00023004"/>
    </source>
</evidence>
<dbReference type="AlphaFoldDB" id="A0A0B3S125"/>
<reference evidence="4 5" key="1">
    <citation type="submission" date="2014-10" db="EMBL/GenBank/DDBJ databases">
        <title>Genome sequence of Ponticoccus sp. strain UMTAT08 isolated from clonal culture of toxic dinoflagellate Alexandrium tamiyavanichii.</title>
        <authorList>
            <person name="Gan H.Y."/>
            <person name="Muhd D.-D."/>
            <person name="Mohd Noor M.E."/>
            <person name="Yeong Y.S."/>
            <person name="Usup G."/>
        </authorList>
    </citation>
    <scope>NUCLEOTIDE SEQUENCE [LARGE SCALE GENOMIC DNA]</scope>
    <source>
        <strain evidence="4 5">UMTAT08</strain>
    </source>
</reference>
<evidence type="ECO:0000256" key="2">
    <source>
        <dbReference type="ARBA" id="ARBA00022723"/>
    </source>
</evidence>
<keyword evidence="2" id="KW-0479">Metal-binding</keyword>
<comment type="caution">
    <text evidence="4">The sequence shown here is derived from an EMBL/GenBank/DDBJ whole genome shotgun (WGS) entry which is preliminary data.</text>
</comment>
<organism evidence="4 5">
    <name type="scientific">Mameliella alba</name>
    <dbReference type="NCBI Taxonomy" id="561184"/>
    <lineage>
        <taxon>Bacteria</taxon>
        <taxon>Pseudomonadati</taxon>
        <taxon>Pseudomonadota</taxon>
        <taxon>Alphaproteobacteria</taxon>
        <taxon>Rhodobacterales</taxon>
        <taxon>Roseobacteraceae</taxon>
        <taxon>Mameliella</taxon>
    </lineage>
</organism>
<dbReference type="GO" id="GO:0009055">
    <property type="term" value="F:electron transfer activity"/>
    <property type="evidence" value="ECO:0007669"/>
    <property type="project" value="InterPro"/>
</dbReference>
<dbReference type="InterPro" id="IPR036909">
    <property type="entry name" value="Cyt_c-like_dom_sf"/>
</dbReference>
<gene>
    <name evidence="4" type="ORF">OA50_05170</name>
</gene>
<evidence type="ECO:0000256" key="1">
    <source>
        <dbReference type="ARBA" id="ARBA00022617"/>
    </source>
</evidence>
<dbReference type="GO" id="GO:0020037">
    <property type="term" value="F:heme binding"/>
    <property type="evidence" value="ECO:0007669"/>
    <property type="project" value="InterPro"/>
</dbReference>
<dbReference type="STRING" id="561184.SAMN05216376_111167"/>
<accession>A0A0B3S125</accession>
<dbReference type="GO" id="GO:0046872">
    <property type="term" value="F:metal ion binding"/>
    <property type="evidence" value="ECO:0007669"/>
    <property type="project" value="UniProtKB-KW"/>
</dbReference>
<dbReference type="PROSITE" id="PS51007">
    <property type="entry name" value="CYTC"/>
    <property type="match status" value="1"/>
</dbReference>
<name>A0A0B3S125_9RHOB</name>
<evidence type="ECO:0000313" key="5">
    <source>
        <dbReference type="Proteomes" id="UP000030960"/>
    </source>
</evidence>
<dbReference type="Pfam" id="PF00034">
    <property type="entry name" value="Cytochrom_C"/>
    <property type="match status" value="1"/>
</dbReference>
<keyword evidence="5" id="KW-1185">Reference proteome</keyword>
<dbReference type="EMBL" id="JSUQ01000028">
    <property type="protein sequence ID" value="KHQ50321.1"/>
    <property type="molecule type" value="Genomic_DNA"/>
</dbReference>
<dbReference type="SUPFAM" id="SSF46626">
    <property type="entry name" value="Cytochrome c"/>
    <property type="match status" value="1"/>
</dbReference>
<dbReference type="RefSeq" id="WP_052244855.1">
    <property type="nucleotide sequence ID" value="NZ_JAHVJH010000030.1"/>
</dbReference>
<dbReference type="InterPro" id="IPR009056">
    <property type="entry name" value="Cyt_c-like_dom"/>
</dbReference>
<protein>
    <submittedName>
        <fullName evidence="4">Putative Cytochrome c family protein</fullName>
    </submittedName>
</protein>